<dbReference type="InterPro" id="IPR036188">
    <property type="entry name" value="FAD/NAD-bd_sf"/>
</dbReference>
<evidence type="ECO:0000313" key="3">
    <source>
        <dbReference type="Proteomes" id="UP000033109"/>
    </source>
</evidence>
<dbReference type="RefSeq" id="WP_046308720.1">
    <property type="nucleotide sequence ID" value="NZ_CBCSCY010000020.1"/>
</dbReference>
<dbReference type="Pfam" id="PF01266">
    <property type="entry name" value="DAO"/>
    <property type="match status" value="1"/>
</dbReference>
<gene>
    <name evidence="2" type="ORF">PKOR_01225</name>
</gene>
<protein>
    <submittedName>
        <fullName evidence="2">FAD-dependent oxidoreductase</fullName>
    </submittedName>
</protein>
<dbReference type="HOGENOM" id="CLU_727194_0_0_10"/>
<dbReference type="Gene3D" id="3.50.50.60">
    <property type="entry name" value="FAD/NAD(P)-binding domain"/>
    <property type="match status" value="1"/>
</dbReference>
<accession>A0A0E3UVP3</accession>
<dbReference type="SUPFAM" id="SSF51905">
    <property type="entry name" value="FAD/NAD(P)-binding domain"/>
    <property type="match status" value="1"/>
</dbReference>
<dbReference type="PANTHER" id="PTHR13847:SF281">
    <property type="entry name" value="FAD DEPENDENT OXIDOREDUCTASE DOMAIN-CONTAINING PROTEIN"/>
    <property type="match status" value="1"/>
</dbReference>
<dbReference type="KEGG" id="pko:PKOR_01225"/>
<dbReference type="PATRIC" id="fig|400092.3.peg.277"/>
<proteinExistence type="predicted"/>
<evidence type="ECO:0000259" key="1">
    <source>
        <dbReference type="Pfam" id="PF01266"/>
    </source>
</evidence>
<feature type="domain" description="FAD dependent oxidoreductase" evidence="1">
    <location>
        <begin position="16"/>
        <end position="376"/>
    </location>
</feature>
<dbReference type="InterPro" id="IPR006076">
    <property type="entry name" value="FAD-dep_OxRdtase"/>
</dbReference>
<dbReference type="Gene3D" id="3.30.9.10">
    <property type="entry name" value="D-Amino Acid Oxidase, subunit A, domain 2"/>
    <property type="match status" value="1"/>
</dbReference>
<keyword evidence="3" id="KW-1185">Reference proteome</keyword>
<organism evidence="2 3">
    <name type="scientific">Pontibacter korlensis</name>
    <dbReference type="NCBI Taxonomy" id="400092"/>
    <lineage>
        <taxon>Bacteria</taxon>
        <taxon>Pseudomonadati</taxon>
        <taxon>Bacteroidota</taxon>
        <taxon>Cytophagia</taxon>
        <taxon>Cytophagales</taxon>
        <taxon>Hymenobacteraceae</taxon>
        <taxon>Pontibacter</taxon>
    </lineage>
</organism>
<sequence>MQLSFWEQETYFKNIDVLIVGSGIVGLNAALHLKKQQPQLKVLVAERGLLPTGASSKNAGFACFGSPSEMLDDLQHHSEDEVFGLVERRWKGLKRLRQNLGDTAIDYHRWGGYELFEPQQQALYQSCLEQLPYLNKQLQSIVGQAEVFQSADEKISQFGFKGVQHLLLSTAEGQIDTGKMILALTQKVQAMGVLVLNGLEMQSLEEDEQGITAVTAQGLNLRARAALVATNGFAQKLLPTLQVQPARAQVLITKPIEHLKLKGTFHYDRGYYYFRNIGNRVLFGGGRNLAIETETTTELGLTELIQERLDNLLHEVILPGTPFEVEHRWSGIMGMGVGNAKTTLVQRVSERISCAVRLGGMGIAIGSLVGEEGAELVLQQV</sequence>
<evidence type="ECO:0000313" key="2">
    <source>
        <dbReference type="EMBL" id="AKD02011.1"/>
    </source>
</evidence>
<dbReference type="STRING" id="400092.PKOR_01225"/>
<dbReference type="PANTHER" id="PTHR13847">
    <property type="entry name" value="SARCOSINE DEHYDROGENASE-RELATED"/>
    <property type="match status" value="1"/>
</dbReference>
<dbReference type="EMBL" id="CP009621">
    <property type="protein sequence ID" value="AKD02011.1"/>
    <property type="molecule type" value="Genomic_DNA"/>
</dbReference>
<dbReference type="OrthoDB" id="1491488at2"/>
<name>A0A0E3UVP3_9BACT</name>
<dbReference type="Proteomes" id="UP000033109">
    <property type="component" value="Chromosome"/>
</dbReference>
<dbReference type="GO" id="GO:0005737">
    <property type="term" value="C:cytoplasm"/>
    <property type="evidence" value="ECO:0007669"/>
    <property type="project" value="TreeGrafter"/>
</dbReference>
<reference evidence="2 3" key="1">
    <citation type="journal article" date="2015" name="Sci. Rep.">
        <title>Unraveling adaptation of Pontibacter korlensis to radiation and infertility in desert through complete genome and comparative transcriptomic analysis.</title>
        <authorList>
            <person name="Dai J."/>
            <person name="Dai W."/>
            <person name="Qiu C."/>
            <person name="Yang Z."/>
            <person name="Zhang Y."/>
            <person name="Zhou M."/>
            <person name="Zhang L."/>
            <person name="Fang C."/>
            <person name="Gao Q."/>
            <person name="Yang Q."/>
            <person name="Li X."/>
            <person name="Wang Z."/>
            <person name="Wang Z."/>
            <person name="Jia Z."/>
            <person name="Chen X."/>
        </authorList>
    </citation>
    <scope>NUCLEOTIDE SEQUENCE [LARGE SCALE GENOMIC DNA]</scope>
    <source>
        <strain evidence="2 3">X14-1T</strain>
    </source>
</reference>
<dbReference type="AlphaFoldDB" id="A0A0E3UVP3"/>